<keyword evidence="2 5" id="KW-0812">Transmembrane</keyword>
<dbReference type="PRINTS" id="PR00259">
    <property type="entry name" value="TMFOUR"/>
</dbReference>
<accession>A0A8S9YJ14</accession>
<feature type="transmembrane region" description="Helical" evidence="5">
    <location>
        <begin position="37"/>
        <end position="57"/>
    </location>
</feature>
<dbReference type="InterPro" id="IPR018499">
    <property type="entry name" value="Tetraspanin/Peripherin"/>
</dbReference>
<dbReference type="Pfam" id="PF14645">
    <property type="entry name" value="Chibby"/>
    <property type="match status" value="1"/>
</dbReference>
<evidence type="ECO:0000256" key="3">
    <source>
        <dbReference type="ARBA" id="ARBA00022989"/>
    </source>
</evidence>
<dbReference type="GO" id="GO:0016020">
    <property type="term" value="C:membrane"/>
    <property type="evidence" value="ECO:0007669"/>
    <property type="project" value="UniProtKB-SubCell"/>
</dbReference>
<protein>
    <recommendedName>
        <fullName evidence="8">Tetraspanin</fullName>
    </recommendedName>
</protein>
<evidence type="ECO:0000256" key="5">
    <source>
        <dbReference type="SAM" id="Phobius"/>
    </source>
</evidence>
<evidence type="ECO:0000256" key="1">
    <source>
        <dbReference type="ARBA" id="ARBA00004141"/>
    </source>
</evidence>
<reference evidence="6" key="1">
    <citation type="submission" date="2019-07" db="EMBL/GenBank/DDBJ databases">
        <title>Annotation for the trematode Paragonimus miyazaki's.</title>
        <authorList>
            <person name="Choi Y.-J."/>
        </authorList>
    </citation>
    <scope>NUCLEOTIDE SEQUENCE</scope>
    <source>
        <strain evidence="6">Japan</strain>
    </source>
</reference>
<comment type="subcellular location">
    <subcellularLocation>
        <location evidence="1">Membrane</location>
        <topology evidence="1">Multi-pass membrane protein</topology>
    </subcellularLocation>
</comment>
<feature type="transmembrane region" description="Helical" evidence="5">
    <location>
        <begin position="109"/>
        <end position="131"/>
    </location>
</feature>
<evidence type="ECO:0000256" key="2">
    <source>
        <dbReference type="ARBA" id="ARBA00022692"/>
    </source>
</evidence>
<dbReference type="OrthoDB" id="2145765at2759"/>
<dbReference type="PANTHER" id="PTHR21533">
    <property type="entry name" value="LEUCINE-RICH PROTEIN"/>
    <property type="match status" value="1"/>
</dbReference>
<dbReference type="PANTHER" id="PTHR21533:SF19">
    <property type="entry name" value="LEUCINE-RICH PROTEIN"/>
    <property type="match status" value="1"/>
</dbReference>
<feature type="transmembrane region" description="Helical" evidence="5">
    <location>
        <begin position="12"/>
        <end position="31"/>
    </location>
</feature>
<evidence type="ECO:0000256" key="4">
    <source>
        <dbReference type="ARBA" id="ARBA00023136"/>
    </source>
</evidence>
<dbReference type="AlphaFoldDB" id="A0A8S9YJ14"/>
<evidence type="ECO:0000313" key="7">
    <source>
        <dbReference type="Proteomes" id="UP000822476"/>
    </source>
</evidence>
<dbReference type="Pfam" id="PF00335">
    <property type="entry name" value="Tetraspanin"/>
    <property type="match status" value="1"/>
</dbReference>
<sequence>MLDTCTCKLIRYVCFILLGKQTCIFPVVYAYNFSVCLIYLNQSTGTVCLTFGVLAFVESGGIPKDSTLSALQWVFNLTVLCIGVGIITVFVSLSGFIGSLRENRCLLKFYYILLTVLFLTEVVACILFFIYRDSAIRKVEDLIRITFVTQYRELGFEDTTSFMDFIQKEQNVINTSCGFGVQKLFAAQAGRLVWTTGCVQSLISLIEANIVPVAAGVSGVAVLQMPLFHRRFSVPKFPARKAASMTNLSQLDATTRSQEFSVDFGPIKTRLSGRDLVFRDGAWIVEGGDVMMNSSNLSRESFRIKKENHQLTEENNLLKIKIDILLDMLAETTAEVHLQENEIENLRNMVNKKSSVGVIQVS</sequence>
<dbReference type="InterPro" id="IPR028118">
    <property type="entry name" value="Chibby_fam"/>
</dbReference>
<keyword evidence="4 5" id="KW-0472">Membrane</keyword>
<feature type="transmembrane region" description="Helical" evidence="5">
    <location>
        <begin position="77"/>
        <end position="97"/>
    </location>
</feature>
<proteinExistence type="predicted"/>
<keyword evidence="7" id="KW-1185">Reference proteome</keyword>
<gene>
    <name evidence="6" type="ORF">EG68_10193</name>
</gene>
<evidence type="ECO:0000313" key="6">
    <source>
        <dbReference type="EMBL" id="KAF7240695.1"/>
    </source>
</evidence>
<dbReference type="EMBL" id="JTDE01007150">
    <property type="protein sequence ID" value="KAF7240695.1"/>
    <property type="molecule type" value="Genomic_DNA"/>
</dbReference>
<dbReference type="Proteomes" id="UP000822476">
    <property type="component" value="Unassembled WGS sequence"/>
</dbReference>
<dbReference type="CDD" id="cd07429">
    <property type="entry name" value="Cby_like"/>
    <property type="match status" value="1"/>
</dbReference>
<comment type="caution">
    <text evidence="6">The sequence shown here is derived from an EMBL/GenBank/DDBJ whole genome shotgun (WGS) entry which is preliminary data.</text>
</comment>
<evidence type="ECO:0008006" key="8">
    <source>
        <dbReference type="Google" id="ProtNLM"/>
    </source>
</evidence>
<organism evidence="6 7">
    <name type="scientific">Paragonimus skrjabini miyazakii</name>
    <dbReference type="NCBI Taxonomy" id="59628"/>
    <lineage>
        <taxon>Eukaryota</taxon>
        <taxon>Metazoa</taxon>
        <taxon>Spiralia</taxon>
        <taxon>Lophotrochozoa</taxon>
        <taxon>Platyhelminthes</taxon>
        <taxon>Trematoda</taxon>
        <taxon>Digenea</taxon>
        <taxon>Plagiorchiida</taxon>
        <taxon>Troglotremata</taxon>
        <taxon>Troglotrematidae</taxon>
        <taxon>Paragonimus</taxon>
    </lineage>
</organism>
<keyword evidence="3 5" id="KW-1133">Transmembrane helix</keyword>
<name>A0A8S9YJ14_9TREM</name>